<comment type="caution">
    <text evidence="3">The sequence shown here is derived from an EMBL/GenBank/DDBJ whole genome shotgun (WGS) entry which is preliminary data.</text>
</comment>
<accession>A0A1X2IYY3</accession>
<feature type="region of interest" description="Disordered" evidence="2">
    <location>
        <begin position="599"/>
        <end position="637"/>
    </location>
</feature>
<dbReference type="Gene3D" id="3.30.420.40">
    <property type="match status" value="3"/>
</dbReference>
<evidence type="ECO:0000256" key="1">
    <source>
        <dbReference type="RuleBase" id="RU000487"/>
    </source>
</evidence>
<dbReference type="EMBL" id="MCGE01000002">
    <property type="protein sequence ID" value="ORZ24518.1"/>
    <property type="molecule type" value="Genomic_DNA"/>
</dbReference>
<dbReference type="SUPFAM" id="SSF53067">
    <property type="entry name" value="Actin-like ATPase domain"/>
    <property type="match status" value="2"/>
</dbReference>
<feature type="region of interest" description="Disordered" evidence="2">
    <location>
        <begin position="211"/>
        <end position="247"/>
    </location>
</feature>
<name>A0A1X2IYY3_9FUNG</name>
<dbReference type="Pfam" id="PF00022">
    <property type="entry name" value="Actin"/>
    <property type="match status" value="2"/>
</dbReference>
<keyword evidence="4" id="KW-1185">Reference proteome</keyword>
<dbReference type="InterPro" id="IPR004000">
    <property type="entry name" value="Actin"/>
</dbReference>
<dbReference type="Gene3D" id="3.90.640.10">
    <property type="entry name" value="Actin, Chain A, domain 4"/>
    <property type="match status" value="1"/>
</dbReference>
<dbReference type="InterPro" id="IPR043129">
    <property type="entry name" value="ATPase_NBD"/>
</dbReference>
<feature type="compositionally biased region" description="Acidic residues" evidence="2">
    <location>
        <begin position="227"/>
        <end position="247"/>
    </location>
</feature>
<dbReference type="CDD" id="cd10206">
    <property type="entry name" value="ASKHA_NBD_Arp8-like"/>
    <property type="match status" value="1"/>
</dbReference>
<dbReference type="SMART" id="SM00268">
    <property type="entry name" value="ACTIN"/>
    <property type="match status" value="1"/>
</dbReference>
<evidence type="ECO:0000313" key="3">
    <source>
        <dbReference type="EMBL" id="ORZ24518.1"/>
    </source>
</evidence>
<comment type="similarity">
    <text evidence="1">Belongs to the actin family.</text>
</comment>
<feature type="compositionally biased region" description="Low complexity" evidence="2">
    <location>
        <begin position="28"/>
        <end position="40"/>
    </location>
</feature>
<proteinExistence type="inferred from homology"/>
<sequence length="761" mass="84436">MESAATTSPSPTQTPAQTQTPPPPPTTQPTNTSPPSSDSTDVPKKKESKKDQLTSPKSRKKQKQKESPSSTASPASEMSTPVDTITIKLPKPDTNQGDHNSSNNNDNNINNNNNNDNTPTLVQPNFKYTTFPLKGYTILPTRNITSNFVRSDASQIKGNKAGDEAICPNEEEEWHDTIIIHPGSRNLRIGLASEAYPITVPHVITRRWKKTTNSAAATTDTTSTAMEVDDQEKEDNDNNDDDDGDDDMQQQEEIALTEMRNELNWRMKNAKRRTLPNADNQVISFNSQAPKETIPDHNDPYRVEWIDLKDAATVQDSYVGEKALKVPLDDNVDYQLFYPWKNGTLNQWDYTSLYAVLGDLQTIWTSAIRSELEIEDLTFENFNAVIVVPDSLDRPLVCHLITMMLEHMKFRGVIAQQASTCATFGAGVSSACVVDIGAQTTNIACVDEGVQLLDARMSIDLGGDDITRTFTSFLQVNQFPYHDLNLARSYDWRLVEDLKEKWCTMNEAEISVQVYDFFVRAPHQHTYKYQCKVYDEVFLAPLCLVYPNILKNKNRDDEVDGFVSGGVIDDIADEQPSNGPTNMSIQSVAATSSAAKLKQALQSPRPSASEGTSPAPTPNSDAAVATPNSSSINATVKKSNTNKHYPIDIAIAQAIQSASGNSDDRLKRFFTNIIVVGGGAKISNFDRVLEDRLLSTVVARTCRVDDVEVLPAPREMDPQILVWKGASVLCKLDMSKDMWIGEPEWTESGSRLLRDRSLLLF</sequence>
<dbReference type="Proteomes" id="UP000193560">
    <property type="component" value="Unassembled WGS sequence"/>
</dbReference>
<feature type="region of interest" description="Disordered" evidence="2">
    <location>
        <begin position="1"/>
        <end position="119"/>
    </location>
</feature>
<dbReference type="OrthoDB" id="5572108at2759"/>
<gene>
    <name evidence="3" type="ORF">BCR42DRAFT_432396</name>
</gene>
<feature type="compositionally biased region" description="Low complexity" evidence="2">
    <location>
        <begin position="211"/>
        <end position="225"/>
    </location>
</feature>
<feature type="compositionally biased region" description="Low complexity" evidence="2">
    <location>
        <begin position="1"/>
        <end position="19"/>
    </location>
</feature>
<protein>
    <submittedName>
        <fullName evidence="3">Uncharacterized protein</fullName>
    </submittedName>
</protein>
<feature type="compositionally biased region" description="Low complexity" evidence="2">
    <location>
        <begin position="100"/>
        <end position="117"/>
    </location>
</feature>
<dbReference type="AlphaFoldDB" id="A0A1X2IYY3"/>
<feature type="compositionally biased region" description="Low complexity" evidence="2">
    <location>
        <begin position="67"/>
        <end position="80"/>
    </location>
</feature>
<dbReference type="PANTHER" id="PTHR11937">
    <property type="entry name" value="ACTIN"/>
    <property type="match status" value="1"/>
</dbReference>
<evidence type="ECO:0000256" key="2">
    <source>
        <dbReference type="SAM" id="MobiDB-lite"/>
    </source>
</evidence>
<dbReference type="STRING" id="90262.A0A1X2IYY3"/>
<feature type="compositionally biased region" description="Basic and acidic residues" evidence="2">
    <location>
        <begin position="41"/>
        <end position="52"/>
    </location>
</feature>
<reference evidence="3 4" key="1">
    <citation type="submission" date="2016-07" db="EMBL/GenBank/DDBJ databases">
        <title>Pervasive Adenine N6-methylation of Active Genes in Fungi.</title>
        <authorList>
            <consortium name="DOE Joint Genome Institute"/>
            <person name="Mondo S.J."/>
            <person name="Dannebaum R.O."/>
            <person name="Kuo R.C."/>
            <person name="Labutti K."/>
            <person name="Haridas S."/>
            <person name="Kuo A."/>
            <person name="Salamov A."/>
            <person name="Ahrendt S.R."/>
            <person name="Lipzen A."/>
            <person name="Sullivan W."/>
            <person name="Andreopoulos W.B."/>
            <person name="Clum A."/>
            <person name="Lindquist E."/>
            <person name="Daum C."/>
            <person name="Ramamoorthy G.K."/>
            <person name="Gryganskyi A."/>
            <person name="Culley D."/>
            <person name="Magnuson J.K."/>
            <person name="James T.Y."/>
            <person name="O'Malley M.A."/>
            <person name="Stajich J.E."/>
            <person name="Spatafora J.W."/>
            <person name="Visel A."/>
            <person name="Grigoriev I.V."/>
        </authorList>
    </citation>
    <scope>NUCLEOTIDE SEQUENCE [LARGE SCALE GENOMIC DNA]</scope>
    <source>
        <strain evidence="3 4">NRRL 1336</strain>
    </source>
</reference>
<evidence type="ECO:0000313" key="4">
    <source>
        <dbReference type="Proteomes" id="UP000193560"/>
    </source>
</evidence>
<organism evidence="3 4">
    <name type="scientific">Absidia repens</name>
    <dbReference type="NCBI Taxonomy" id="90262"/>
    <lineage>
        <taxon>Eukaryota</taxon>
        <taxon>Fungi</taxon>
        <taxon>Fungi incertae sedis</taxon>
        <taxon>Mucoromycota</taxon>
        <taxon>Mucoromycotina</taxon>
        <taxon>Mucoromycetes</taxon>
        <taxon>Mucorales</taxon>
        <taxon>Cunninghamellaceae</taxon>
        <taxon>Absidia</taxon>
    </lineage>
</organism>